<evidence type="ECO:0008006" key="4">
    <source>
        <dbReference type="Google" id="ProtNLM"/>
    </source>
</evidence>
<feature type="region of interest" description="Disordered" evidence="1">
    <location>
        <begin position="200"/>
        <end position="342"/>
    </location>
</feature>
<evidence type="ECO:0000313" key="3">
    <source>
        <dbReference type="Proteomes" id="UP001151760"/>
    </source>
</evidence>
<evidence type="ECO:0000313" key="2">
    <source>
        <dbReference type="EMBL" id="GJT11488.1"/>
    </source>
</evidence>
<feature type="region of interest" description="Disordered" evidence="1">
    <location>
        <begin position="356"/>
        <end position="387"/>
    </location>
</feature>
<protein>
    <recommendedName>
        <fullName evidence="4">CCHC-type domain-containing protein</fullName>
    </recommendedName>
</protein>
<feature type="compositionally biased region" description="Low complexity" evidence="1">
    <location>
        <begin position="252"/>
        <end position="261"/>
    </location>
</feature>
<reference evidence="2" key="2">
    <citation type="submission" date="2022-01" db="EMBL/GenBank/DDBJ databases">
        <authorList>
            <person name="Yamashiro T."/>
            <person name="Shiraishi A."/>
            <person name="Satake H."/>
            <person name="Nakayama K."/>
        </authorList>
    </citation>
    <scope>NUCLEOTIDE SEQUENCE</scope>
</reference>
<sequence length="414" mass="45537">MTTAQNENADQGGPALKCDRCELYHFGRCPIKYSKCEKVGHKAKDCRGKAIATGANTQLILVCYECGERGHARNRYPKRDNQRGEGARSNKSFVNTSFSHLFEINPVRQDTSQIPIRCTPNTLLETVDVSEESEPEPEPVKRKTASRRVVKKKVIISTDDNIISDDLDVALELGKSISKTEAEEAEAARQVHATHARIVTESVPESAKKKTSSRSLKSKLKGVQSLNPTEKEATDIMQALKESKKTSKRQTGTRGSSEGTGTIPGFPGESTVVSATSSEGTGTKQGVPDEEKDITKENVILEWGSEQESEYSKEDQHDDEEKDDKEGDVDDEYDETESDENDIYKYKIHVRDEEVTDVAKADAEKTSKVKDDAKKTELPSISSSLSVSSGFGDQFIKLSSDSSLVSTVKDTTDA</sequence>
<dbReference type="Gene3D" id="4.10.60.10">
    <property type="entry name" value="Zinc finger, CCHC-type"/>
    <property type="match status" value="1"/>
</dbReference>
<dbReference type="Proteomes" id="UP001151760">
    <property type="component" value="Unassembled WGS sequence"/>
</dbReference>
<gene>
    <name evidence="2" type="ORF">Tco_0858530</name>
</gene>
<evidence type="ECO:0000256" key="1">
    <source>
        <dbReference type="SAM" id="MobiDB-lite"/>
    </source>
</evidence>
<feature type="compositionally biased region" description="Basic and acidic residues" evidence="1">
    <location>
        <begin position="356"/>
        <end position="377"/>
    </location>
</feature>
<feature type="compositionally biased region" description="Acidic residues" evidence="1">
    <location>
        <begin position="317"/>
        <end position="341"/>
    </location>
</feature>
<organism evidence="2 3">
    <name type="scientific">Tanacetum coccineum</name>
    <dbReference type="NCBI Taxonomy" id="301880"/>
    <lineage>
        <taxon>Eukaryota</taxon>
        <taxon>Viridiplantae</taxon>
        <taxon>Streptophyta</taxon>
        <taxon>Embryophyta</taxon>
        <taxon>Tracheophyta</taxon>
        <taxon>Spermatophyta</taxon>
        <taxon>Magnoliopsida</taxon>
        <taxon>eudicotyledons</taxon>
        <taxon>Gunneridae</taxon>
        <taxon>Pentapetalae</taxon>
        <taxon>asterids</taxon>
        <taxon>campanulids</taxon>
        <taxon>Asterales</taxon>
        <taxon>Asteraceae</taxon>
        <taxon>Asteroideae</taxon>
        <taxon>Anthemideae</taxon>
        <taxon>Anthemidinae</taxon>
        <taxon>Tanacetum</taxon>
    </lineage>
</organism>
<comment type="caution">
    <text evidence="2">The sequence shown here is derived from an EMBL/GenBank/DDBJ whole genome shotgun (WGS) entry which is preliminary data.</text>
</comment>
<reference evidence="2" key="1">
    <citation type="journal article" date="2022" name="Int. J. Mol. Sci.">
        <title>Draft Genome of Tanacetum Coccineum: Genomic Comparison of Closely Related Tanacetum-Family Plants.</title>
        <authorList>
            <person name="Yamashiro T."/>
            <person name="Shiraishi A."/>
            <person name="Nakayama K."/>
            <person name="Satake H."/>
        </authorList>
    </citation>
    <scope>NUCLEOTIDE SEQUENCE</scope>
</reference>
<name>A0ABQ5BCD2_9ASTR</name>
<feature type="compositionally biased region" description="Basic and acidic residues" evidence="1">
    <location>
        <begin position="287"/>
        <end position="296"/>
    </location>
</feature>
<proteinExistence type="predicted"/>
<dbReference type="EMBL" id="BQNB010013071">
    <property type="protein sequence ID" value="GJT11488.1"/>
    <property type="molecule type" value="Genomic_DNA"/>
</dbReference>
<keyword evidence="3" id="KW-1185">Reference proteome</keyword>
<accession>A0ABQ5BCD2</accession>
<feature type="compositionally biased region" description="Basic residues" evidence="1">
    <location>
        <begin position="209"/>
        <end position="220"/>
    </location>
</feature>
<feature type="compositionally biased region" description="Polar residues" evidence="1">
    <location>
        <begin position="271"/>
        <end position="284"/>
    </location>
</feature>